<gene>
    <name evidence="3" type="ORF">EV356DRAFT_499605</name>
</gene>
<dbReference type="Pfam" id="PF16242">
    <property type="entry name" value="Pyrid_ox_like"/>
    <property type="match status" value="1"/>
</dbReference>
<keyword evidence="4" id="KW-1185">Reference proteome</keyword>
<evidence type="ECO:0000259" key="2">
    <source>
        <dbReference type="Pfam" id="PF16242"/>
    </source>
</evidence>
<sequence length="217" mass="24069">MSDSINPEDPTSASSSQADASRPWSDPSITHQWDITTPKEQQWSDFYKAVDTMRIGLLVTTRPCIGPVARSMVVVKREGPDLIFIGNAHSQKFQDLVSSPDCCVTFQDSTSQDWVCVSGVARTANNKDPRLRDLYSPGMKAWFGDLGDGVHTGSIEDPRRALIEVRARYIVYWRTTMVGLGFVKEISQAASSGKVASIGHCRQFLEEEIEQERARAG</sequence>
<protein>
    <recommendedName>
        <fullName evidence="2">General stress protein FMN-binding split barrel domain-containing protein</fullName>
    </recommendedName>
</protein>
<reference evidence="3" key="1">
    <citation type="journal article" date="2020" name="Stud. Mycol.">
        <title>101 Dothideomycetes genomes: a test case for predicting lifestyles and emergence of pathogens.</title>
        <authorList>
            <person name="Haridas S."/>
            <person name="Albert R."/>
            <person name="Binder M."/>
            <person name="Bloem J."/>
            <person name="Labutti K."/>
            <person name="Salamov A."/>
            <person name="Andreopoulos B."/>
            <person name="Baker S."/>
            <person name="Barry K."/>
            <person name="Bills G."/>
            <person name="Bluhm B."/>
            <person name="Cannon C."/>
            <person name="Castanera R."/>
            <person name="Culley D."/>
            <person name="Daum C."/>
            <person name="Ezra D."/>
            <person name="Gonzalez J."/>
            <person name="Henrissat B."/>
            <person name="Kuo A."/>
            <person name="Liang C."/>
            <person name="Lipzen A."/>
            <person name="Lutzoni F."/>
            <person name="Magnuson J."/>
            <person name="Mondo S."/>
            <person name="Nolan M."/>
            <person name="Ohm R."/>
            <person name="Pangilinan J."/>
            <person name="Park H.-J."/>
            <person name="Ramirez L."/>
            <person name="Alfaro M."/>
            <person name="Sun H."/>
            <person name="Tritt A."/>
            <person name="Yoshinaga Y."/>
            <person name="Zwiers L.-H."/>
            <person name="Turgeon B."/>
            <person name="Goodwin S."/>
            <person name="Spatafora J."/>
            <person name="Crous P."/>
            <person name="Grigoriev I."/>
        </authorList>
    </citation>
    <scope>NUCLEOTIDE SEQUENCE</scope>
    <source>
        <strain evidence="3">Tuck. ex Michener</strain>
    </source>
</reference>
<dbReference type="Gene3D" id="2.30.110.10">
    <property type="entry name" value="Electron Transport, Fmn-binding Protein, Chain A"/>
    <property type="match status" value="1"/>
</dbReference>
<dbReference type="InterPro" id="IPR038725">
    <property type="entry name" value="YdaG_split_barrel_FMN-bd"/>
</dbReference>
<feature type="region of interest" description="Disordered" evidence="1">
    <location>
        <begin position="1"/>
        <end position="35"/>
    </location>
</feature>
<proteinExistence type="predicted"/>
<organism evidence="3 4">
    <name type="scientific">Viridothelium virens</name>
    <name type="common">Speckled blister lichen</name>
    <name type="synonym">Trypethelium virens</name>
    <dbReference type="NCBI Taxonomy" id="1048519"/>
    <lineage>
        <taxon>Eukaryota</taxon>
        <taxon>Fungi</taxon>
        <taxon>Dikarya</taxon>
        <taxon>Ascomycota</taxon>
        <taxon>Pezizomycotina</taxon>
        <taxon>Dothideomycetes</taxon>
        <taxon>Dothideomycetes incertae sedis</taxon>
        <taxon>Trypetheliales</taxon>
        <taxon>Trypetheliaceae</taxon>
        <taxon>Viridothelium</taxon>
    </lineage>
</organism>
<feature type="domain" description="General stress protein FMN-binding split barrel" evidence="2">
    <location>
        <begin position="44"/>
        <end position="193"/>
    </location>
</feature>
<dbReference type="OrthoDB" id="434253at2759"/>
<evidence type="ECO:0000313" key="4">
    <source>
        <dbReference type="Proteomes" id="UP000800092"/>
    </source>
</evidence>
<dbReference type="InterPro" id="IPR052917">
    <property type="entry name" value="Stress-Dev_Protein"/>
</dbReference>
<dbReference type="PANTHER" id="PTHR34818:SF1">
    <property type="entry name" value="PROTEIN BLI-3"/>
    <property type="match status" value="1"/>
</dbReference>
<accession>A0A6A6HNU2</accession>
<name>A0A6A6HNU2_VIRVR</name>
<dbReference type="Proteomes" id="UP000800092">
    <property type="component" value="Unassembled WGS sequence"/>
</dbReference>
<dbReference type="EMBL" id="ML991772">
    <property type="protein sequence ID" value="KAF2239468.1"/>
    <property type="molecule type" value="Genomic_DNA"/>
</dbReference>
<dbReference type="PANTHER" id="PTHR34818">
    <property type="entry name" value="PROTEIN BLI-3"/>
    <property type="match status" value="1"/>
</dbReference>
<dbReference type="SUPFAM" id="SSF50475">
    <property type="entry name" value="FMN-binding split barrel"/>
    <property type="match status" value="1"/>
</dbReference>
<evidence type="ECO:0000256" key="1">
    <source>
        <dbReference type="SAM" id="MobiDB-lite"/>
    </source>
</evidence>
<evidence type="ECO:0000313" key="3">
    <source>
        <dbReference type="EMBL" id="KAF2239468.1"/>
    </source>
</evidence>
<feature type="compositionally biased region" description="Polar residues" evidence="1">
    <location>
        <begin position="1"/>
        <end position="19"/>
    </location>
</feature>
<dbReference type="InterPro" id="IPR012349">
    <property type="entry name" value="Split_barrel_FMN-bd"/>
</dbReference>
<dbReference type="AlphaFoldDB" id="A0A6A6HNU2"/>